<gene>
    <name evidence="1" type="ORF">GCM10022267_87730</name>
</gene>
<dbReference type="EMBL" id="BAABBE010000060">
    <property type="protein sequence ID" value="GAA3687345.1"/>
    <property type="molecule type" value="Genomic_DNA"/>
</dbReference>
<reference evidence="2" key="1">
    <citation type="journal article" date="2019" name="Int. J. Syst. Evol. Microbiol.">
        <title>The Global Catalogue of Microorganisms (GCM) 10K type strain sequencing project: providing services to taxonomists for standard genome sequencing and annotation.</title>
        <authorList>
            <consortium name="The Broad Institute Genomics Platform"/>
            <consortium name="The Broad Institute Genome Sequencing Center for Infectious Disease"/>
            <person name="Wu L."/>
            <person name="Ma J."/>
        </authorList>
    </citation>
    <scope>NUCLEOTIDE SEQUENCE [LARGE SCALE GENOMIC DNA]</scope>
    <source>
        <strain evidence="2">JCM 17494</strain>
    </source>
</reference>
<protein>
    <recommendedName>
        <fullName evidence="3">DUF2199 domain-containing protein</fullName>
    </recommendedName>
</protein>
<organism evidence="1 2">
    <name type="scientific">Lentzea roselyniae</name>
    <dbReference type="NCBI Taxonomy" id="531940"/>
    <lineage>
        <taxon>Bacteria</taxon>
        <taxon>Bacillati</taxon>
        <taxon>Actinomycetota</taxon>
        <taxon>Actinomycetes</taxon>
        <taxon>Pseudonocardiales</taxon>
        <taxon>Pseudonocardiaceae</taxon>
        <taxon>Lentzea</taxon>
    </lineage>
</organism>
<evidence type="ECO:0000313" key="1">
    <source>
        <dbReference type="EMBL" id="GAA3687345.1"/>
    </source>
</evidence>
<sequence length="293" mass="32384">MTTPVEQCACCGAVISNPGRIDLTVPLPDGAKPSAETNPNAAFLRVSTGRTFVRCQLPVSLSGGITLMYLTWMEIGEEDLQRASSAWRDPAWVELVLHGTLANDLKPWTTPTYGAHVMATVRSMDEPLTIVNSDHVAIRRVLAETWDRDLVLNWFPDPLPVAIRARVGKHWSVERGEGMAAGLNEGGWRFAAPGRSVFVDVLTDAQLRPPGEFLGELLDRAPQIPHDQVLVTSTADDVTHAFWLETEVDGRPQHDFYAHVVRQGSALSLGVFHSDPDDHRWAMHVLRSVRHHG</sequence>
<evidence type="ECO:0000313" key="2">
    <source>
        <dbReference type="Proteomes" id="UP001500711"/>
    </source>
</evidence>
<dbReference type="RefSeq" id="WP_346137099.1">
    <property type="nucleotide sequence ID" value="NZ_BAABBE010000060.1"/>
</dbReference>
<comment type="caution">
    <text evidence="1">The sequence shown here is derived from an EMBL/GenBank/DDBJ whole genome shotgun (WGS) entry which is preliminary data.</text>
</comment>
<proteinExistence type="predicted"/>
<dbReference type="Proteomes" id="UP001500711">
    <property type="component" value="Unassembled WGS sequence"/>
</dbReference>
<dbReference type="InterPro" id="IPR018697">
    <property type="entry name" value="DUF2199"/>
</dbReference>
<keyword evidence="2" id="KW-1185">Reference proteome</keyword>
<name>A0ABP7CGR0_9PSEU</name>
<accession>A0ABP7CGR0</accession>
<evidence type="ECO:0008006" key="3">
    <source>
        <dbReference type="Google" id="ProtNLM"/>
    </source>
</evidence>
<dbReference type="Pfam" id="PF09965">
    <property type="entry name" value="DUF2199"/>
    <property type="match status" value="1"/>
</dbReference>